<dbReference type="GO" id="GO:0010257">
    <property type="term" value="P:NADH dehydrogenase complex assembly"/>
    <property type="evidence" value="ECO:0007669"/>
    <property type="project" value="TreeGrafter"/>
</dbReference>
<evidence type="ECO:0000259" key="3">
    <source>
        <dbReference type="Pfam" id="PF08547"/>
    </source>
</evidence>
<dbReference type="Pfam" id="PF08547">
    <property type="entry name" value="CIA30"/>
    <property type="match status" value="1"/>
</dbReference>
<gene>
    <name evidence="4" type="ORF">GPUN_2453</name>
</gene>
<evidence type="ECO:0000256" key="1">
    <source>
        <dbReference type="ARBA" id="ARBA00007884"/>
    </source>
</evidence>
<comment type="similarity">
    <text evidence="1">Belongs to the CIA30 family.</text>
</comment>
<dbReference type="SUPFAM" id="SSF49785">
    <property type="entry name" value="Galactose-binding domain-like"/>
    <property type="match status" value="1"/>
</dbReference>
<keyword evidence="5" id="KW-1185">Reference proteome</keyword>
<feature type="transmembrane region" description="Helical" evidence="2">
    <location>
        <begin position="23"/>
        <end position="42"/>
    </location>
</feature>
<dbReference type="AlphaFoldDB" id="H5TE41"/>
<evidence type="ECO:0000256" key="2">
    <source>
        <dbReference type="SAM" id="Phobius"/>
    </source>
</evidence>
<dbReference type="Proteomes" id="UP000053586">
    <property type="component" value="Unassembled WGS sequence"/>
</dbReference>
<dbReference type="InterPro" id="IPR008979">
    <property type="entry name" value="Galactose-bd-like_sf"/>
</dbReference>
<reference evidence="4 5" key="2">
    <citation type="journal article" date="2017" name="Antonie Van Leeuwenhoek">
        <title>Rhizobium rhizosphaerae sp. nov., a novel species isolated from rice rhizosphere.</title>
        <authorList>
            <person name="Zhao J.J."/>
            <person name="Zhang J."/>
            <person name="Zhang R.J."/>
            <person name="Zhang C.W."/>
            <person name="Yin H.Q."/>
            <person name="Zhang X.X."/>
        </authorList>
    </citation>
    <scope>NUCLEOTIDE SEQUENCE [LARGE SCALE GENOMIC DNA]</scope>
    <source>
        <strain evidence="4 5">ACAM 611</strain>
    </source>
</reference>
<dbReference type="RefSeq" id="WP_006006848.1">
    <property type="nucleotide sequence ID" value="NZ_BAET01000030.1"/>
</dbReference>
<feature type="domain" description="NADH:ubiquinone oxidoreductase intermediate-associated protein 30" evidence="3">
    <location>
        <begin position="52"/>
        <end position="202"/>
    </location>
</feature>
<dbReference type="PANTHER" id="PTHR13194:SF19">
    <property type="entry name" value="NAD(P)-BINDING ROSSMANN-FOLD SUPERFAMILY PROTEIN"/>
    <property type="match status" value="1"/>
</dbReference>
<comment type="caution">
    <text evidence="4">The sequence shown here is derived from an EMBL/GenBank/DDBJ whole genome shotgun (WGS) entry which is preliminary data.</text>
</comment>
<name>H5TE41_9ALTE</name>
<evidence type="ECO:0000313" key="5">
    <source>
        <dbReference type="Proteomes" id="UP000053586"/>
    </source>
</evidence>
<dbReference type="GO" id="GO:0051082">
    <property type="term" value="F:unfolded protein binding"/>
    <property type="evidence" value="ECO:0007669"/>
    <property type="project" value="TreeGrafter"/>
</dbReference>
<evidence type="ECO:0000313" key="4">
    <source>
        <dbReference type="EMBL" id="GAB56568.1"/>
    </source>
</evidence>
<dbReference type="eggNOG" id="COG0702">
    <property type="taxonomic scope" value="Bacteria"/>
</dbReference>
<protein>
    <recommendedName>
        <fullName evidence="3">NADH:ubiquinone oxidoreductase intermediate-associated protein 30 domain-containing protein</fullName>
    </recommendedName>
</protein>
<keyword evidence="2" id="KW-0472">Membrane</keyword>
<keyword evidence="2" id="KW-1133">Transmembrane helix</keyword>
<sequence>MKPTLEKHKIASRARQRFYNIKVILRLGFVLMTATIAGTAMANSTSSPQIKLSTAAEAQNWIVVNDTVMGGRSQASIKLGADHMRFDGDLSMLNNGGFASIRRVDEPINWQASTPMQIVVKGDGRTYQFRLRTDRYIDGVAYVAPFQTVKGEWQTIRFTTNDFTPQFRGRLVPRAPALTFADVTQLGFMLADGAPGEFALDIKEISQGSEGSQHSL</sequence>
<accession>H5TE41</accession>
<dbReference type="STRING" id="56804.BAE46_09015"/>
<dbReference type="PANTHER" id="PTHR13194">
    <property type="entry name" value="COMPLEX I INTERMEDIATE-ASSOCIATED PROTEIN 30"/>
    <property type="match status" value="1"/>
</dbReference>
<dbReference type="InterPro" id="IPR039131">
    <property type="entry name" value="NDUFAF1"/>
</dbReference>
<reference evidence="4 5" key="1">
    <citation type="journal article" date="2012" name="J. Bacteriol.">
        <title>Genome sequence of proteorhodopsin-containing sea ice bacterium Glaciecola punicea ACAM 611T.</title>
        <authorList>
            <person name="Qin Q.-L."/>
            <person name="Xie B.-B."/>
            <person name="Shu Y.-L."/>
            <person name="Rong J.-C."/>
            <person name="Zhao D.-L."/>
            <person name="Zhang X.-Y."/>
            <person name="Chen X.-L."/>
            <person name="Zhou B.-C."/>
            <person name="Zhanga Y.-Z."/>
        </authorList>
    </citation>
    <scope>NUCLEOTIDE SEQUENCE [LARGE SCALE GENOMIC DNA]</scope>
    <source>
        <strain evidence="4 5">ACAM 611</strain>
    </source>
</reference>
<proteinExistence type="inferred from homology"/>
<organism evidence="4 5">
    <name type="scientific">Glaciecola punicea ACAM 611</name>
    <dbReference type="NCBI Taxonomy" id="1121923"/>
    <lineage>
        <taxon>Bacteria</taxon>
        <taxon>Pseudomonadati</taxon>
        <taxon>Pseudomonadota</taxon>
        <taxon>Gammaproteobacteria</taxon>
        <taxon>Alteromonadales</taxon>
        <taxon>Alteromonadaceae</taxon>
        <taxon>Glaciecola</taxon>
    </lineage>
</organism>
<dbReference type="EMBL" id="BAET01000030">
    <property type="protein sequence ID" value="GAB56568.1"/>
    <property type="molecule type" value="Genomic_DNA"/>
</dbReference>
<dbReference type="InterPro" id="IPR013857">
    <property type="entry name" value="NADH-UbQ_OxRdtase-assoc_prot30"/>
</dbReference>
<keyword evidence="2" id="KW-0812">Transmembrane</keyword>